<protein>
    <submittedName>
        <fullName evidence="3">Monoamine oxidase</fullName>
    </submittedName>
</protein>
<dbReference type="RefSeq" id="WP_087939793.1">
    <property type="nucleotide sequence ID" value="NZ_FNAC01000020.1"/>
</dbReference>
<proteinExistence type="inferred from homology"/>
<dbReference type="Gene3D" id="3.50.50.60">
    <property type="entry name" value="FAD/NAD(P)-binding domain"/>
    <property type="match status" value="2"/>
</dbReference>
<dbReference type="Pfam" id="PF01593">
    <property type="entry name" value="Amino_oxidase"/>
    <property type="match status" value="1"/>
</dbReference>
<name>A0A1G6T5E5_9BACT</name>
<organism evidence="3 4">
    <name type="scientific">Algoriphagus faecimaris</name>
    <dbReference type="NCBI Taxonomy" id="686796"/>
    <lineage>
        <taxon>Bacteria</taxon>
        <taxon>Pseudomonadati</taxon>
        <taxon>Bacteroidota</taxon>
        <taxon>Cytophagia</taxon>
        <taxon>Cytophagales</taxon>
        <taxon>Cyclobacteriaceae</taxon>
        <taxon>Algoriphagus</taxon>
    </lineage>
</organism>
<dbReference type="OrthoDB" id="56323at2"/>
<dbReference type="GO" id="GO:0016491">
    <property type="term" value="F:oxidoreductase activity"/>
    <property type="evidence" value="ECO:0007669"/>
    <property type="project" value="InterPro"/>
</dbReference>
<dbReference type="STRING" id="686796.SAMN04488104_102053"/>
<dbReference type="PANTHER" id="PTHR43563:SF14">
    <property type="entry name" value="AMINE OXIDASE"/>
    <property type="match status" value="1"/>
</dbReference>
<dbReference type="InterPro" id="IPR002937">
    <property type="entry name" value="Amino_oxidase"/>
</dbReference>
<dbReference type="PANTHER" id="PTHR43563">
    <property type="entry name" value="AMINE OXIDASE"/>
    <property type="match status" value="1"/>
</dbReference>
<dbReference type="InterPro" id="IPR036188">
    <property type="entry name" value="FAD/NAD-bd_sf"/>
</dbReference>
<dbReference type="AlphaFoldDB" id="A0A1G6T5E5"/>
<dbReference type="Pfam" id="PF13450">
    <property type="entry name" value="NAD_binding_8"/>
    <property type="match status" value="1"/>
</dbReference>
<evidence type="ECO:0000259" key="2">
    <source>
        <dbReference type="Pfam" id="PF01593"/>
    </source>
</evidence>
<reference evidence="4" key="1">
    <citation type="submission" date="2016-10" db="EMBL/GenBank/DDBJ databases">
        <authorList>
            <person name="Varghese N."/>
            <person name="Submissions S."/>
        </authorList>
    </citation>
    <scope>NUCLEOTIDE SEQUENCE [LARGE SCALE GENOMIC DNA]</scope>
    <source>
        <strain evidence="4">DSM 23095</strain>
    </source>
</reference>
<dbReference type="Proteomes" id="UP000199060">
    <property type="component" value="Unassembled WGS sequence"/>
</dbReference>
<evidence type="ECO:0000313" key="3">
    <source>
        <dbReference type="EMBL" id="SDD23687.1"/>
    </source>
</evidence>
<dbReference type="SUPFAM" id="SSF54373">
    <property type="entry name" value="FAD-linked reductases, C-terminal domain"/>
    <property type="match status" value="1"/>
</dbReference>
<dbReference type="SUPFAM" id="SSF51905">
    <property type="entry name" value="FAD/NAD(P)-binding domain"/>
    <property type="match status" value="1"/>
</dbReference>
<evidence type="ECO:0000313" key="4">
    <source>
        <dbReference type="Proteomes" id="UP000199060"/>
    </source>
</evidence>
<dbReference type="EMBL" id="FNAC01000020">
    <property type="protein sequence ID" value="SDD23687.1"/>
    <property type="molecule type" value="Genomic_DNA"/>
</dbReference>
<sequence>MVKNQDEKIIIVGGGLSGLALAYFLNQSQAQVTVLESSTRLGGRIETVKGKLKTPLELGATWFSDNHSDLNSLLEELKISKFPQSTKGRSLFQTSPQEPIQEFFAPQGAEASYRITDGTQALIEALAESLTPDSIWLNTQIIKVIESGKGITLHSQKGETFHADKVVLCLPPQSAISQIAFSPNLPHQLSSLLSEVQTWMAGSIKFALEYAEPFWRKENFSGMLFSHSGIISEMYDHCNAEKDKFGFTGFLNLQAARLTKNQRESAVISQITELLGKGALSPSTYLDKIWSPGILSISNPSILHPHQNNGHSLLQESYFNGKLYFSGTECSIKNPGYMEGAISSAKRVFKQLNGS</sequence>
<dbReference type="InterPro" id="IPR050703">
    <property type="entry name" value="Flavin_MAO"/>
</dbReference>
<gene>
    <name evidence="3" type="ORF">SAMN04488104_102053</name>
</gene>
<evidence type="ECO:0000256" key="1">
    <source>
        <dbReference type="ARBA" id="ARBA00005995"/>
    </source>
</evidence>
<keyword evidence="4" id="KW-1185">Reference proteome</keyword>
<feature type="domain" description="Amine oxidase" evidence="2">
    <location>
        <begin position="107"/>
        <end position="348"/>
    </location>
</feature>
<comment type="similarity">
    <text evidence="1">Belongs to the flavin monoamine oxidase family.</text>
</comment>
<accession>A0A1G6T5E5</accession>